<protein>
    <submittedName>
        <fullName evidence="2">Uncharacterized protein</fullName>
    </submittedName>
</protein>
<gene>
    <name evidence="2" type="ORF">BPS26883_00546</name>
</gene>
<evidence type="ECO:0000256" key="1">
    <source>
        <dbReference type="SAM" id="MobiDB-lite"/>
    </source>
</evidence>
<name>A0A6P2HEQ7_9BURK</name>
<dbReference type="Proteomes" id="UP000494162">
    <property type="component" value="Unassembled WGS sequence"/>
</dbReference>
<dbReference type="RefSeq" id="WP_174901426.1">
    <property type="nucleotide sequence ID" value="NZ_CABVPP010000002.1"/>
</dbReference>
<accession>A0A6P2HEQ7</accession>
<dbReference type="EMBL" id="CABVPP010000002">
    <property type="protein sequence ID" value="VWB15224.1"/>
    <property type="molecule type" value="Genomic_DNA"/>
</dbReference>
<reference evidence="2 3" key="1">
    <citation type="submission" date="2019-09" db="EMBL/GenBank/DDBJ databases">
        <authorList>
            <person name="Depoorter E."/>
        </authorList>
    </citation>
    <scope>NUCLEOTIDE SEQUENCE [LARGE SCALE GENOMIC DNA]</scope>
    <source>
        <strain evidence="2">LMG 26883</strain>
    </source>
</reference>
<dbReference type="AlphaFoldDB" id="A0A6P2HEQ7"/>
<organism evidence="2 3">
    <name type="scientific">Burkholderia pseudomultivorans</name>
    <dbReference type="NCBI Taxonomy" id="1207504"/>
    <lineage>
        <taxon>Bacteria</taxon>
        <taxon>Pseudomonadati</taxon>
        <taxon>Pseudomonadota</taxon>
        <taxon>Betaproteobacteria</taxon>
        <taxon>Burkholderiales</taxon>
        <taxon>Burkholderiaceae</taxon>
        <taxon>Burkholderia</taxon>
        <taxon>Burkholderia cepacia complex</taxon>
    </lineage>
</organism>
<feature type="compositionally biased region" description="Low complexity" evidence="1">
    <location>
        <begin position="284"/>
        <end position="305"/>
    </location>
</feature>
<evidence type="ECO:0000313" key="2">
    <source>
        <dbReference type="EMBL" id="VWB15224.1"/>
    </source>
</evidence>
<dbReference type="GeneID" id="93167564"/>
<sequence>MDEELNGGALVDLAGAFDALDGDAEIDNNGNTDPGSSHFVDDPQAGDAKSPAGEGEQLDLSADADQHQNGDDPEGDDPVFEIPVGDGQKVSKKLSELIADASKYHGANRKFEEAAAIRKDAEQKLAQLPEREKQLGIVLEHYIRAHEALMAEQQPNWERLLAENPTEYVRARHAWEARQRQMLEARQVQEVLAQRNAEAEAVSKRRRLDEAQTKLIQANPTWADPKKAEEGARAIDQYLESQGIPANVRSNIDSAEVLLIAQKAMLYDQAIARQKAAQQGGNQPVPRVARPGPARTTTKTQQARANAEKAFAADPSEKTLANFFM</sequence>
<feature type="region of interest" description="Disordered" evidence="1">
    <location>
        <begin position="276"/>
        <end position="312"/>
    </location>
</feature>
<proteinExistence type="predicted"/>
<feature type="region of interest" description="Disordered" evidence="1">
    <location>
        <begin position="21"/>
        <end position="86"/>
    </location>
</feature>
<evidence type="ECO:0000313" key="3">
    <source>
        <dbReference type="Proteomes" id="UP000494162"/>
    </source>
</evidence>